<evidence type="ECO:0000256" key="1">
    <source>
        <dbReference type="SAM" id="MobiDB-lite"/>
    </source>
</evidence>
<feature type="region of interest" description="Disordered" evidence="1">
    <location>
        <begin position="128"/>
        <end position="153"/>
    </location>
</feature>
<sequence length="201" mass="21284">MFVLESVWRPPAPVARVWSVLADPRFTWPDWWPGLTALATHPVVGPDGLAAPGAWARLQVRSPLGYALRFRLDLVEAQEPRHGPRTTSSSTCDPPEARRMAWTAEDGVARLRVSGDLAGTALVRVSAGAAGRGSGGRGSAEGGAGSAGGGTGSAEVRLRWDVTPVPAWFRAAARIGPHPLAWAHAHVMRAGERGLGARLRR</sequence>
<protein>
    <recommendedName>
        <fullName evidence="4">Polyketide cyclase/dehydrase/lipid transport protein</fullName>
    </recommendedName>
</protein>
<evidence type="ECO:0000313" key="3">
    <source>
        <dbReference type="Proteomes" id="UP001597479"/>
    </source>
</evidence>
<gene>
    <name evidence="2" type="ORF">ACFS27_04015</name>
</gene>
<dbReference type="Proteomes" id="UP001597479">
    <property type="component" value="Unassembled WGS sequence"/>
</dbReference>
<accession>A0ABW5VND2</accession>
<evidence type="ECO:0000313" key="2">
    <source>
        <dbReference type="EMBL" id="MFD2792709.1"/>
    </source>
</evidence>
<evidence type="ECO:0008006" key="4">
    <source>
        <dbReference type="Google" id="ProtNLM"/>
    </source>
</evidence>
<organism evidence="2 3">
    <name type="scientific">Promicromonospora vindobonensis</name>
    <dbReference type="NCBI Taxonomy" id="195748"/>
    <lineage>
        <taxon>Bacteria</taxon>
        <taxon>Bacillati</taxon>
        <taxon>Actinomycetota</taxon>
        <taxon>Actinomycetes</taxon>
        <taxon>Micrococcales</taxon>
        <taxon>Promicromonosporaceae</taxon>
        <taxon>Promicromonospora</taxon>
    </lineage>
</organism>
<dbReference type="SUPFAM" id="SSF55961">
    <property type="entry name" value="Bet v1-like"/>
    <property type="match status" value="1"/>
</dbReference>
<dbReference type="EMBL" id="JBHUOG010000001">
    <property type="protein sequence ID" value="MFD2792709.1"/>
    <property type="molecule type" value="Genomic_DNA"/>
</dbReference>
<feature type="compositionally biased region" description="Gly residues" evidence="1">
    <location>
        <begin position="130"/>
        <end position="152"/>
    </location>
</feature>
<proteinExistence type="predicted"/>
<dbReference type="RefSeq" id="WP_377180556.1">
    <property type="nucleotide sequence ID" value="NZ_JBHUOG010000001.1"/>
</dbReference>
<reference evidence="3" key="1">
    <citation type="journal article" date="2019" name="Int. J. Syst. Evol. Microbiol.">
        <title>The Global Catalogue of Microorganisms (GCM) 10K type strain sequencing project: providing services to taxonomists for standard genome sequencing and annotation.</title>
        <authorList>
            <consortium name="The Broad Institute Genomics Platform"/>
            <consortium name="The Broad Institute Genome Sequencing Center for Infectious Disease"/>
            <person name="Wu L."/>
            <person name="Ma J."/>
        </authorList>
    </citation>
    <scope>NUCLEOTIDE SEQUENCE [LARGE SCALE GENOMIC DNA]</scope>
    <source>
        <strain evidence="3">CCM 7044</strain>
    </source>
</reference>
<comment type="caution">
    <text evidence="2">The sequence shown here is derived from an EMBL/GenBank/DDBJ whole genome shotgun (WGS) entry which is preliminary data.</text>
</comment>
<keyword evidence="3" id="KW-1185">Reference proteome</keyword>
<name>A0ABW5VND2_9MICO</name>